<evidence type="ECO:0000256" key="7">
    <source>
        <dbReference type="ARBA" id="ARBA00048349"/>
    </source>
</evidence>
<sequence>MQEHKDREILSEFVNDLFLVVIAGFIFTEAIGRLVDLPEINTNRLLRYSEFINDLFLVVIAGFIFTEAIGRLVDPPEINTNRLLVNYSTK</sequence>
<feature type="transmembrane region" description="Helical" evidence="8">
    <location>
        <begin position="12"/>
        <end position="35"/>
    </location>
</feature>
<evidence type="ECO:0000256" key="1">
    <source>
        <dbReference type="ARBA" id="ARBA00004308"/>
    </source>
</evidence>
<keyword evidence="8" id="KW-1133">Transmembrane helix</keyword>
<evidence type="ECO:0000256" key="4">
    <source>
        <dbReference type="ARBA" id="ARBA00022833"/>
    </source>
</evidence>
<dbReference type="EnsemblMetazoa" id="Aqu2.1.40848_001">
    <property type="protein sequence ID" value="Aqu2.1.40848_001"/>
    <property type="gene ID" value="Aqu2.1.40848"/>
</dbReference>
<evidence type="ECO:0000313" key="9">
    <source>
        <dbReference type="EnsemblMetazoa" id="Aqu2.1.40848_001"/>
    </source>
</evidence>
<proteinExistence type="predicted"/>
<organism evidence="9">
    <name type="scientific">Amphimedon queenslandica</name>
    <name type="common">Sponge</name>
    <dbReference type="NCBI Taxonomy" id="400682"/>
    <lineage>
        <taxon>Eukaryota</taxon>
        <taxon>Metazoa</taxon>
        <taxon>Porifera</taxon>
        <taxon>Demospongiae</taxon>
        <taxon>Heteroscleromorpha</taxon>
        <taxon>Haplosclerida</taxon>
        <taxon>Niphatidae</taxon>
        <taxon>Amphimedon</taxon>
    </lineage>
</organism>
<dbReference type="PANTHER" id="PTHR45755">
    <property type="match status" value="1"/>
</dbReference>
<dbReference type="AlphaFoldDB" id="A0A1X7VN77"/>
<keyword evidence="2" id="KW-0813">Transport</keyword>
<comment type="catalytic activity">
    <reaction evidence="7">
        <text>Zn(2+)(in) + 2 H(+)(out) = Zn(2+)(out) + 2 H(+)(in)</text>
        <dbReference type="Rhea" id="RHEA:72627"/>
        <dbReference type="ChEBI" id="CHEBI:15378"/>
        <dbReference type="ChEBI" id="CHEBI:29105"/>
    </reaction>
</comment>
<protein>
    <submittedName>
        <fullName evidence="9">Uncharacterized protein</fullName>
    </submittedName>
</protein>
<reference evidence="9" key="1">
    <citation type="submission" date="2017-05" db="UniProtKB">
        <authorList>
            <consortium name="EnsemblMetazoa"/>
        </authorList>
    </citation>
    <scope>IDENTIFICATION</scope>
</reference>
<dbReference type="InParanoid" id="A0A1X7VN77"/>
<keyword evidence="3" id="KW-0050">Antiport</keyword>
<keyword evidence="4" id="KW-0862">Zinc</keyword>
<dbReference type="GO" id="GO:0015297">
    <property type="term" value="F:antiporter activity"/>
    <property type="evidence" value="ECO:0007669"/>
    <property type="project" value="UniProtKB-KW"/>
</dbReference>
<dbReference type="InterPro" id="IPR045316">
    <property type="entry name" value="Msc2-like"/>
</dbReference>
<dbReference type="GO" id="GO:0006882">
    <property type="term" value="P:intracellular zinc ion homeostasis"/>
    <property type="evidence" value="ECO:0007669"/>
    <property type="project" value="InterPro"/>
</dbReference>
<dbReference type="GO" id="GO:0005794">
    <property type="term" value="C:Golgi apparatus"/>
    <property type="evidence" value="ECO:0007669"/>
    <property type="project" value="UniProtKB-SubCell"/>
</dbReference>
<feature type="transmembrane region" description="Helical" evidence="8">
    <location>
        <begin position="55"/>
        <end position="73"/>
    </location>
</feature>
<evidence type="ECO:0000256" key="5">
    <source>
        <dbReference type="ARBA" id="ARBA00022906"/>
    </source>
</evidence>
<keyword evidence="8" id="KW-0812">Transmembrane</keyword>
<dbReference type="GO" id="GO:0005385">
    <property type="term" value="F:zinc ion transmembrane transporter activity"/>
    <property type="evidence" value="ECO:0007669"/>
    <property type="project" value="InterPro"/>
</dbReference>
<keyword evidence="8" id="KW-0472">Membrane</keyword>
<evidence type="ECO:0000256" key="6">
    <source>
        <dbReference type="ARBA" id="ARBA00023065"/>
    </source>
</evidence>
<name>A0A1X7VN77_AMPQE</name>
<comment type="subcellular location">
    <subcellularLocation>
        <location evidence="1">Endomembrane system</location>
    </subcellularLocation>
</comment>
<evidence type="ECO:0000256" key="2">
    <source>
        <dbReference type="ARBA" id="ARBA00022448"/>
    </source>
</evidence>
<dbReference type="PANTHER" id="PTHR45755:SF1">
    <property type="entry name" value="PROTON-COUPLED ZINC ANTIPORTER SLC30A5"/>
    <property type="match status" value="1"/>
</dbReference>
<keyword evidence="6" id="KW-0406">Ion transport</keyword>
<keyword evidence="5" id="KW-0864">Zinc transport</keyword>
<accession>A0A1X7VN77</accession>
<evidence type="ECO:0000256" key="8">
    <source>
        <dbReference type="SAM" id="Phobius"/>
    </source>
</evidence>
<evidence type="ECO:0000256" key="3">
    <source>
        <dbReference type="ARBA" id="ARBA00022449"/>
    </source>
</evidence>
<dbReference type="GO" id="GO:0030658">
    <property type="term" value="C:transport vesicle membrane"/>
    <property type="evidence" value="ECO:0007669"/>
    <property type="project" value="UniProtKB-SubCell"/>
</dbReference>
<dbReference type="GO" id="GO:1904257">
    <property type="term" value="P:zinc ion import into Golgi lumen"/>
    <property type="evidence" value="ECO:0007669"/>
    <property type="project" value="TreeGrafter"/>
</dbReference>
<dbReference type="GO" id="GO:0046872">
    <property type="term" value="F:metal ion binding"/>
    <property type="evidence" value="ECO:0007669"/>
    <property type="project" value="UniProtKB-KW"/>
</dbReference>